<proteinExistence type="predicted"/>
<dbReference type="STRING" id="644282.Deba_0547"/>
<protein>
    <submittedName>
        <fullName evidence="1">Uncharacterized protein</fullName>
    </submittedName>
</protein>
<dbReference type="OrthoDB" id="9131875at2"/>
<keyword evidence="2" id="KW-1185">Reference proteome</keyword>
<gene>
    <name evidence="1" type="ordered locus">Deba_0547</name>
</gene>
<dbReference type="Proteomes" id="UP000009047">
    <property type="component" value="Chromosome"/>
</dbReference>
<dbReference type="eggNOG" id="ENOG5033FQJ">
    <property type="taxonomic scope" value="Bacteria"/>
</dbReference>
<sequence>MTSLIDELLYLRRYLIVAHHLPGRIRIRLSPAVLSEPRAKTLAASQGLRGALGALRGVRSVRANAKALSTTIEYETAVVSASQLHELFTSRDPARVRALMEGILQNVGLSSTATEGVAP</sequence>
<dbReference type="HOGENOM" id="CLU_145976_1_0_7"/>
<dbReference type="AlphaFoldDB" id="E1QED3"/>
<organism evidence="1 2">
    <name type="scientific">Desulfarculus baarsii (strain ATCC 33931 / DSM 2075 / LMG 7858 / VKM B-1802 / 2st14)</name>
    <dbReference type="NCBI Taxonomy" id="644282"/>
    <lineage>
        <taxon>Bacteria</taxon>
        <taxon>Pseudomonadati</taxon>
        <taxon>Thermodesulfobacteriota</taxon>
        <taxon>Desulfarculia</taxon>
        <taxon>Desulfarculales</taxon>
        <taxon>Desulfarculaceae</taxon>
        <taxon>Desulfarculus</taxon>
    </lineage>
</organism>
<evidence type="ECO:0000313" key="2">
    <source>
        <dbReference type="Proteomes" id="UP000009047"/>
    </source>
</evidence>
<accession>E1QED3</accession>
<name>E1QED3_DESB2</name>
<evidence type="ECO:0000313" key="1">
    <source>
        <dbReference type="EMBL" id="ADK83919.1"/>
    </source>
</evidence>
<dbReference type="RefSeq" id="WP_013257374.1">
    <property type="nucleotide sequence ID" value="NC_014365.1"/>
</dbReference>
<dbReference type="KEGG" id="dbr:Deba_0547"/>
<dbReference type="EMBL" id="CP002085">
    <property type="protein sequence ID" value="ADK83919.1"/>
    <property type="molecule type" value="Genomic_DNA"/>
</dbReference>
<reference evidence="1 2" key="1">
    <citation type="journal article" date="2010" name="Stand. Genomic Sci.">
        <title>Complete genome sequence of Desulfarculus baarsii type strain (2st14).</title>
        <authorList>
            <person name="Sun H."/>
            <person name="Spring S."/>
            <person name="Lapidus A."/>
            <person name="Davenport K."/>
            <person name="Del Rio T.G."/>
            <person name="Tice H."/>
            <person name="Nolan M."/>
            <person name="Copeland A."/>
            <person name="Cheng J.F."/>
            <person name="Lucas S."/>
            <person name="Tapia R."/>
            <person name="Goodwin L."/>
            <person name="Pitluck S."/>
            <person name="Ivanova N."/>
            <person name="Pagani I."/>
            <person name="Mavromatis K."/>
            <person name="Ovchinnikova G."/>
            <person name="Pati A."/>
            <person name="Chen A."/>
            <person name="Palaniappan K."/>
            <person name="Hauser L."/>
            <person name="Chang Y.J."/>
            <person name="Jeffries C.D."/>
            <person name="Detter J.C."/>
            <person name="Han C."/>
            <person name="Rohde M."/>
            <person name="Brambilla E."/>
            <person name="Goker M."/>
            <person name="Woyke T."/>
            <person name="Bristow J."/>
            <person name="Eisen J.A."/>
            <person name="Markowitz V."/>
            <person name="Hugenholtz P."/>
            <person name="Kyrpides N.C."/>
            <person name="Klenk H.P."/>
            <person name="Land M."/>
        </authorList>
    </citation>
    <scope>NUCLEOTIDE SEQUENCE [LARGE SCALE GENOMIC DNA]</scope>
    <source>
        <strain evidence="2">ATCC 33931 / DSM 2075 / LMG 7858 / VKM B-1802 / 2st14</strain>
    </source>
</reference>